<dbReference type="SMART" id="SM00697">
    <property type="entry name" value="DM8"/>
    <property type="match status" value="1"/>
</dbReference>
<gene>
    <name evidence="1" type="ORF">Dbus_chr2Rg811</name>
</gene>
<dbReference type="EMBL" id="CP012524">
    <property type="protein sequence ID" value="ALC41232.1"/>
    <property type="molecule type" value="Genomic_DNA"/>
</dbReference>
<accession>A0A0M4EUR6</accession>
<reference evidence="1 2" key="1">
    <citation type="submission" date="2015-08" db="EMBL/GenBank/DDBJ databases">
        <title>Ancestral chromatin configuration constrains chromatin evolution on differentiating sex chromosomes in Drosophila.</title>
        <authorList>
            <person name="Zhou Q."/>
            <person name="Bachtrog D."/>
        </authorList>
    </citation>
    <scope>NUCLEOTIDE SEQUENCE [LARGE SCALE GENOMIC DNA]</scope>
    <source>
        <tissue evidence="1">Whole larvae</tissue>
    </source>
</reference>
<keyword evidence="2" id="KW-1185">Reference proteome</keyword>
<dbReference type="PANTHER" id="PTHR20898">
    <property type="entry name" value="DAEDALUS ON 3-RELATED-RELATED"/>
    <property type="match status" value="1"/>
</dbReference>
<organism evidence="1 2">
    <name type="scientific">Drosophila busckii</name>
    <name type="common">Fruit fly</name>
    <dbReference type="NCBI Taxonomy" id="30019"/>
    <lineage>
        <taxon>Eukaryota</taxon>
        <taxon>Metazoa</taxon>
        <taxon>Ecdysozoa</taxon>
        <taxon>Arthropoda</taxon>
        <taxon>Hexapoda</taxon>
        <taxon>Insecta</taxon>
        <taxon>Pterygota</taxon>
        <taxon>Neoptera</taxon>
        <taxon>Endopterygota</taxon>
        <taxon>Diptera</taxon>
        <taxon>Brachycera</taxon>
        <taxon>Muscomorpha</taxon>
        <taxon>Ephydroidea</taxon>
        <taxon>Drosophilidae</taxon>
        <taxon>Drosophila</taxon>
    </lineage>
</organism>
<sequence length="106" mass="12603">MDVHFQMFKRGNGYHPWMFNFTVDICRFLRKPYNPFGIILFKAGRHFTNFNHSCPYMGDQIVDGLHVDYKALQVPIPSGEYLLEITWIFNKRPQLITNVYVTIKED</sequence>
<dbReference type="PANTHER" id="PTHR20898:SF0">
    <property type="entry name" value="DAEDALUS ON 3-RELATED"/>
    <property type="match status" value="1"/>
</dbReference>
<proteinExistence type="predicted"/>
<protein>
    <submittedName>
        <fullName evidence="1">CG33796</fullName>
    </submittedName>
</protein>
<dbReference type="AlphaFoldDB" id="A0A0M4EUR6"/>
<dbReference type="InterPro" id="IPR010512">
    <property type="entry name" value="DUF1091"/>
</dbReference>
<evidence type="ECO:0000313" key="2">
    <source>
        <dbReference type="Proteomes" id="UP000494163"/>
    </source>
</evidence>
<dbReference type="Pfam" id="PF06477">
    <property type="entry name" value="DUF1091"/>
    <property type="match status" value="1"/>
</dbReference>
<dbReference type="OMA" id="MVYLLIW"/>
<dbReference type="Proteomes" id="UP000494163">
    <property type="component" value="Chromosome 2R"/>
</dbReference>
<dbReference type="OrthoDB" id="7727171at2759"/>
<evidence type="ECO:0000313" key="1">
    <source>
        <dbReference type="EMBL" id="ALC41232.1"/>
    </source>
</evidence>
<name>A0A0M4EUR6_DROBS</name>